<dbReference type="AlphaFoldDB" id="A0A3P3VW96"/>
<dbReference type="GO" id="GO:0071973">
    <property type="term" value="P:bacterial-type flagellum-dependent cell motility"/>
    <property type="evidence" value="ECO:0007669"/>
    <property type="project" value="InterPro"/>
</dbReference>
<feature type="region of interest" description="Disordered" evidence="10">
    <location>
        <begin position="266"/>
        <end position="316"/>
    </location>
</feature>
<organism evidence="12 13">
    <name type="scientific">Aestuariirhabdus litorea</name>
    <dbReference type="NCBI Taxonomy" id="2528527"/>
    <lineage>
        <taxon>Bacteria</taxon>
        <taxon>Pseudomonadati</taxon>
        <taxon>Pseudomonadota</taxon>
        <taxon>Gammaproteobacteria</taxon>
        <taxon>Oceanospirillales</taxon>
        <taxon>Aestuariirhabdaceae</taxon>
        <taxon>Aestuariirhabdus</taxon>
    </lineage>
</organism>
<evidence type="ECO:0000256" key="3">
    <source>
        <dbReference type="ARBA" id="ARBA00006602"/>
    </source>
</evidence>
<dbReference type="InterPro" id="IPR018035">
    <property type="entry name" value="Flagellar_FliH/T3SS_HrpE"/>
</dbReference>
<dbReference type="GO" id="GO:0044781">
    <property type="term" value="P:bacterial-type flagellum organization"/>
    <property type="evidence" value="ECO:0007669"/>
    <property type="project" value="UniProtKB-KW"/>
</dbReference>
<reference evidence="12 13" key="2">
    <citation type="submission" date="2018-12" db="EMBL/GenBank/DDBJ databases">
        <title>Simiduia agarivorans gen. nov., sp. nov., a marine, agarolytic bacterium isolated from shallow coastal water from Keelung, Taiwan.</title>
        <authorList>
            <person name="Shieh W.Y."/>
        </authorList>
    </citation>
    <scope>NUCLEOTIDE SEQUENCE [LARGE SCALE GENOMIC DNA]</scope>
    <source>
        <strain evidence="12 13">GTF-13</strain>
    </source>
</reference>
<feature type="region of interest" description="Disordered" evidence="10">
    <location>
        <begin position="29"/>
        <end position="63"/>
    </location>
</feature>
<dbReference type="GO" id="GO:0005829">
    <property type="term" value="C:cytosol"/>
    <property type="evidence" value="ECO:0007669"/>
    <property type="project" value="TreeGrafter"/>
</dbReference>
<proteinExistence type="inferred from homology"/>
<feature type="compositionally biased region" description="Acidic residues" evidence="10">
    <location>
        <begin position="306"/>
        <end position="316"/>
    </location>
</feature>
<evidence type="ECO:0000256" key="10">
    <source>
        <dbReference type="SAM" id="MobiDB-lite"/>
    </source>
</evidence>
<dbReference type="RefSeq" id="WP_125015423.1">
    <property type="nucleotide sequence ID" value="NZ_QWEZ01000001.1"/>
</dbReference>
<keyword evidence="9" id="KW-1006">Bacterial flagellum protein export</keyword>
<keyword evidence="6" id="KW-0963">Cytoplasm</keyword>
<keyword evidence="7" id="KW-1005">Bacterial flagellum biogenesis</keyword>
<comment type="similarity">
    <text evidence="3">Belongs to the FliH family.</text>
</comment>
<dbReference type="GO" id="GO:0003774">
    <property type="term" value="F:cytoskeletal motor activity"/>
    <property type="evidence" value="ECO:0007669"/>
    <property type="project" value="InterPro"/>
</dbReference>
<dbReference type="Proteomes" id="UP000280792">
    <property type="component" value="Unassembled WGS sequence"/>
</dbReference>
<dbReference type="PANTHER" id="PTHR34982">
    <property type="entry name" value="YOP PROTEINS TRANSLOCATION PROTEIN L"/>
    <property type="match status" value="1"/>
</dbReference>
<evidence type="ECO:0000256" key="7">
    <source>
        <dbReference type="ARBA" id="ARBA00022795"/>
    </source>
</evidence>
<evidence type="ECO:0000256" key="6">
    <source>
        <dbReference type="ARBA" id="ARBA00022490"/>
    </source>
</evidence>
<dbReference type="Pfam" id="PF02108">
    <property type="entry name" value="FliH"/>
    <property type="match status" value="1"/>
</dbReference>
<comment type="subcellular location">
    <subcellularLocation>
        <location evidence="2">Cytoplasm</location>
    </subcellularLocation>
</comment>
<dbReference type="SUPFAM" id="SSF160527">
    <property type="entry name" value="V-type ATPase subunit E-like"/>
    <property type="match status" value="1"/>
</dbReference>
<keyword evidence="12" id="KW-0282">Flagellum</keyword>
<dbReference type="PANTHER" id="PTHR34982:SF1">
    <property type="entry name" value="FLAGELLAR ASSEMBLY PROTEIN FLIH"/>
    <property type="match status" value="1"/>
</dbReference>
<sequence length="316" mass="34586">MTIKNFSQESLIPAEKCGAVKAVAFPAFTRPPHVVERQGDAEESPSGFRRTRSTPQQPITEPAAEAASLTLEQQLQQAKEQAYVEGFAEGKKAGYDEGFLLGRADGEREGASEGLARAEEEARQRFEAQLARQGSLLRELSRQLVSPVAEQDEAITRALAEMSLSIAREVIQRELATDSSQMEAICREAILLLPLESGTVRLYIHPQDQPIAKKLSEELEGSWQIIPDSQMLPGGCRIETQNSLVDVSVENKLRLIAQQVAEQHLHTHAQTNQQEQEALDQVEQTLEQTAQPVATAGAPESGVEQADNDDAEGSEP</sequence>
<dbReference type="GO" id="GO:0009288">
    <property type="term" value="C:bacterial-type flagellum"/>
    <property type="evidence" value="ECO:0007669"/>
    <property type="project" value="InterPro"/>
</dbReference>
<keyword evidence="12" id="KW-0966">Cell projection</keyword>
<keyword evidence="13" id="KW-1185">Reference proteome</keyword>
<accession>A0A3P3VW96</accession>
<keyword evidence="5" id="KW-0813">Transport</keyword>
<evidence type="ECO:0000256" key="8">
    <source>
        <dbReference type="ARBA" id="ARBA00022927"/>
    </source>
</evidence>
<dbReference type="InterPro" id="IPR000563">
    <property type="entry name" value="Flag_FliH"/>
</dbReference>
<evidence type="ECO:0000313" key="13">
    <source>
        <dbReference type="Proteomes" id="UP000280792"/>
    </source>
</evidence>
<feature type="compositionally biased region" description="Polar residues" evidence="10">
    <location>
        <begin position="268"/>
        <end position="292"/>
    </location>
</feature>
<comment type="caution">
    <text evidence="12">The sequence shown here is derived from an EMBL/GenBank/DDBJ whole genome shotgun (WGS) entry which is preliminary data.</text>
</comment>
<protein>
    <recommendedName>
        <fullName evidence="4">Flagellar assembly protein FliH</fullName>
    </recommendedName>
</protein>
<evidence type="ECO:0000256" key="9">
    <source>
        <dbReference type="ARBA" id="ARBA00023225"/>
    </source>
</evidence>
<evidence type="ECO:0000256" key="5">
    <source>
        <dbReference type="ARBA" id="ARBA00022448"/>
    </source>
</evidence>
<dbReference type="GO" id="GO:0015031">
    <property type="term" value="P:protein transport"/>
    <property type="evidence" value="ECO:0007669"/>
    <property type="project" value="UniProtKB-KW"/>
</dbReference>
<reference evidence="12 13" key="1">
    <citation type="submission" date="2018-08" db="EMBL/GenBank/DDBJ databases">
        <authorList>
            <person name="Khan S.A."/>
        </authorList>
    </citation>
    <scope>NUCLEOTIDE SEQUENCE [LARGE SCALE GENOMIC DNA]</scope>
    <source>
        <strain evidence="12 13">GTF-13</strain>
    </source>
</reference>
<name>A0A3P3VW96_9GAMM</name>
<evidence type="ECO:0000256" key="1">
    <source>
        <dbReference type="ARBA" id="ARBA00003041"/>
    </source>
</evidence>
<keyword evidence="12" id="KW-0969">Cilium</keyword>
<gene>
    <name evidence="12" type="ORF">D0544_07905</name>
</gene>
<dbReference type="EMBL" id="QWEZ01000001">
    <property type="protein sequence ID" value="RRJ84993.1"/>
    <property type="molecule type" value="Genomic_DNA"/>
</dbReference>
<evidence type="ECO:0000256" key="2">
    <source>
        <dbReference type="ARBA" id="ARBA00004496"/>
    </source>
</evidence>
<feature type="domain" description="Flagellar assembly protein FliH/Type III secretion system HrpE" evidence="11">
    <location>
        <begin position="137"/>
        <end position="254"/>
    </location>
</feature>
<dbReference type="InterPro" id="IPR051472">
    <property type="entry name" value="T3SS_Stator/FliH"/>
</dbReference>
<evidence type="ECO:0000259" key="11">
    <source>
        <dbReference type="Pfam" id="PF02108"/>
    </source>
</evidence>
<evidence type="ECO:0000256" key="4">
    <source>
        <dbReference type="ARBA" id="ARBA00016507"/>
    </source>
</evidence>
<evidence type="ECO:0000313" key="12">
    <source>
        <dbReference type="EMBL" id="RRJ84993.1"/>
    </source>
</evidence>
<dbReference type="PRINTS" id="PR01003">
    <property type="entry name" value="FLGFLIH"/>
</dbReference>
<comment type="function">
    <text evidence="1">Needed for flagellar regrowth and assembly.</text>
</comment>
<keyword evidence="8" id="KW-0653">Protein transport</keyword>